<feature type="region of interest" description="Disordered" evidence="1">
    <location>
        <begin position="79"/>
        <end position="114"/>
    </location>
</feature>
<accession>A0A8K2A1U9</accession>
<evidence type="ECO:0000313" key="4">
    <source>
        <dbReference type="Proteomes" id="UP000607397"/>
    </source>
</evidence>
<comment type="caution">
    <text evidence="3">The sequence shown here is derived from an EMBL/GenBank/DDBJ whole genome shotgun (WGS) entry which is preliminary data.</text>
</comment>
<dbReference type="RefSeq" id="WP_161826633.1">
    <property type="nucleotide sequence ID" value="NZ_WVIC01000042.1"/>
</dbReference>
<feature type="chain" id="PRO_5035467987" description="DUF4148 domain-containing protein" evidence="2">
    <location>
        <begin position="26"/>
        <end position="114"/>
    </location>
</feature>
<dbReference type="EMBL" id="WVIC01000042">
    <property type="protein sequence ID" value="NCJ08156.1"/>
    <property type="molecule type" value="Genomic_DNA"/>
</dbReference>
<feature type="compositionally biased region" description="Basic and acidic residues" evidence="1">
    <location>
        <begin position="85"/>
        <end position="114"/>
    </location>
</feature>
<gene>
    <name evidence="3" type="ORF">GS597_16905</name>
</gene>
<feature type="compositionally biased region" description="Low complexity" evidence="1">
    <location>
        <begin position="41"/>
        <end position="66"/>
    </location>
</feature>
<evidence type="ECO:0000256" key="2">
    <source>
        <dbReference type="SAM" id="SignalP"/>
    </source>
</evidence>
<feature type="signal peptide" evidence="2">
    <location>
        <begin position="1"/>
        <end position="25"/>
    </location>
</feature>
<feature type="region of interest" description="Disordered" evidence="1">
    <location>
        <begin position="36"/>
        <end position="67"/>
    </location>
</feature>
<proteinExistence type="predicted"/>
<evidence type="ECO:0000313" key="3">
    <source>
        <dbReference type="EMBL" id="NCJ08156.1"/>
    </source>
</evidence>
<keyword evidence="4" id="KW-1185">Reference proteome</keyword>
<keyword evidence="2" id="KW-0732">Signal</keyword>
<sequence>MFKQMLTLGLLSGAALGFVALPAAADTAVIQSSQQDVIIDGRGNSSRQSTSQSSTYRSSGSGRDSSAVVQDAVQFGEIYGVDNSSRQDTRQRSEVRIERDNRGSSRRGNWDRRR</sequence>
<evidence type="ECO:0008006" key="5">
    <source>
        <dbReference type="Google" id="ProtNLM"/>
    </source>
</evidence>
<name>A0A8K2A1U9_9CYAN</name>
<reference evidence="3" key="1">
    <citation type="submission" date="2019-12" db="EMBL/GenBank/DDBJ databases">
        <title>High-Quality draft genome sequences of three cyanobacteria isolated from the limestone walls of the Old Cathedral of Coimbra.</title>
        <authorList>
            <person name="Tiago I."/>
            <person name="Soares F."/>
            <person name="Portugal A."/>
        </authorList>
    </citation>
    <scope>NUCLEOTIDE SEQUENCE [LARGE SCALE GENOMIC DNA]</scope>
    <source>
        <strain evidence="3">C</strain>
    </source>
</reference>
<dbReference type="Proteomes" id="UP000607397">
    <property type="component" value="Unassembled WGS sequence"/>
</dbReference>
<dbReference type="AlphaFoldDB" id="A0A8K2A1U9"/>
<protein>
    <recommendedName>
        <fullName evidence="5">DUF4148 domain-containing protein</fullName>
    </recommendedName>
</protein>
<evidence type="ECO:0000256" key="1">
    <source>
        <dbReference type="SAM" id="MobiDB-lite"/>
    </source>
</evidence>
<organism evidence="3 4">
    <name type="scientific">Petrachloros mirabilis ULC683</name>
    <dbReference type="NCBI Taxonomy" id="2781853"/>
    <lineage>
        <taxon>Bacteria</taxon>
        <taxon>Bacillati</taxon>
        <taxon>Cyanobacteriota</taxon>
        <taxon>Cyanophyceae</taxon>
        <taxon>Synechococcales</taxon>
        <taxon>Petrachlorosaceae</taxon>
        <taxon>Petrachloros</taxon>
        <taxon>Petrachloros mirabilis</taxon>
    </lineage>
</organism>